<dbReference type="CDD" id="cd00130">
    <property type="entry name" value="PAS"/>
    <property type="match status" value="1"/>
</dbReference>
<dbReference type="InterPro" id="IPR000014">
    <property type="entry name" value="PAS"/>
</dbReference>
<dbReference type="PROSITE" id="PS50112">
    <property type="entry name" value="PAS"/>
    <property type="match status" value="1"/>
</dbReference>
<dbReference type="GO" id="GO:0005886">
    <property type="term" value="C:plasma membrane"/>
    <property type="evidence" value="ECO:0007669"/>
    <property type="project" value="UniProtKB-SubCell"/>
</dbReference>
<evidence type="ECO:0000256" key="9">
    <source>
        <dbReference type="SAM" id="Coils"/>
    </source>
</evidence>
<evidence type="ECO:0000256" key="6">
    <source>
        <dbReference type="ARBA" id="ARBA00023136"/>
    </source>
</evidence>
<dbReference type="GO" id="GO:0006935">
    <property type="term" value="P:chemotaxis"/>
    <property type="evidence" value="ECO:0007669"/>
    <property type="project" value="UniProtKB-ARBA"/>
</dbReference>
<sequence>MWFAKGARELAGEVGELCRQWLAGNWRSPAEYAALSRHRELALALQDVQRHWQDNIATLERQVEHRASVDETQLQELQTALSLREQQQAEAEQALKRAEEWAAAVEAERARLLEEQQVWELTKQTLTEGCWDLSVVDGNPDHPANVIRWSDQFRSLIGYNRQEFPDGWDSYFAITQPEDQQRVMQAFGEMMADPTGQRVYVVEYRMRHKTRGDLWFRERGRCLRDANGVLLRVTGATREITDEKAAQALREREQVSIQNTYAEISQMAGVIKGIAEQTNLLALNAAIEAARAGEQGRGFAVVADEVRNLAKRTQDSVLHIQSMLNKQQGQG</sequence>
<dbReference type="Pfam" id="PF00015">
    <property type="entry name" value="MCPsignal"/>
    <property type="match status" value="1"/>
</dbReference>
<evidence type="ECO:0000259" key="11">
    <source>
        <dbReference type="PROSITE" id="PS50112"/>
    </source>
</evidence>
<dbReference type="Proteomes" id="UP000077748">
    <property type="component" value="Chromosome"/>
</dbReference>
<protein>
    <submittedName>
        <fullName evidence="13">Histidine kinase</fullName>
    </submittedName>
</protein>
<dbReference type="Gene3D" id="1.10.287.950">
    <property type="entry name" value="Methyl-accepting chemotaxis protein"/>
    <property type="match status" value="1"/>
</dbReference>
<dbReference type="InterPro" id="IPR013655">
    <property type="entry name" value="PAS_fold_3"/>
</dbReference>
<name>A0A1A9KF64_9PSED</name>
<evidence type="ECO:0000259" key="10">
    <source>
        <dbReference type="PROSITE" id="PS50111"/>
    </source>
</evidence>
<accession>A0A1A9KF64</accession>
<dbReference type="PANTHER" id="PTHR32089:SF112">
    <property type="entry name" value="LYSOZYME-LIKE PROTEIN-RELATED"/>
    <property type="match status" value="1"/>
</dbReference>
<evidence type="ECO:0000256" key="4">
    <source>
        <dbReference type="ARBA" id="ARBA00022692"/>
    </source>
</evidence>
<reference evidence="13 14" key="1">
    <citation type="submission" date="2016-05" db="EMBL/GenBank/DDBJ databases">
        <title>Genome Sequence of Pseudomonas citronellolis Strain SJTE-3, an Estrogens and Persistent Organic Pollutants degradation strain.</title>
        <authorList>
            <person name="Liang R."/>
        </authorList>
    </citation>
    <scope>NUCLEOTIDE SEQUENCE [LARGE SCALE GENOMIC DNA]</scope>
    <source>
        <strain evidence="13 14">SJTE-3</strain>
    </source>
</reference>
<keyword evidence="4" id="KW-0812">Transmembrane</keyword>
<evidence type="ECO:0000256" key="2">
    <source>
        <dbReference type="ARBA" id="ARBA00022475"/>
    </source>
</evidence>
<dbReference type="PROSITE" id="PS50113">
    <property type="entry name" value="PAC"/>
    <property type="match status" value="1"/>
</dbReference>
<dbReference type="Gene3D" id="3.30.450.20">
    <property type="entry name" value="PAS domain"/>
    <property type="match status" value="1"/>
</dbReference>
<dbReference type="SUPFAM" id="SSF58104">
    <property type="entry name" value="Methyl-accepting chemotaxis protein (MCP) signaling domain"/>
    <property type="match status" value="1"/>
</dbReference>
<proteinExistence type="predicted"/>
<keyword evidence="9" id="KW-0175">Coiled coil</keyword>
<dbReference type="InterPro" id="IPR000700">
    <property type="entry name" value="PAS-assoc_C"/>
</dbReference>
<keyword evidence="7 8" id="KW-0807">Transducer</keyword>
<evidence type="ECO:0000256" key="5">
    <source>
        <dbReference type="ARBA" id="ARBA00022989"/>
    </source>
</evidence>
<feature type="domain" description="Methyl-accepting transducer" evidence="10">
    <location>
        <begin position="257"/>
        <end position="331"/>
    </location>
</feature>
<dbReference type="EMBL" id="CP015878">
    <property type="protein sequence ID" value="ANI16158.1"/>
    <property type="molecule type" value="Genomic_DNA"/>
</dbReference>
<evidence type="ECO:0000256" key="8">
    <source>
        <dbReference type="PROSITE-ProRule" id="PRU00284"/>
    </source>
</evidence>
<dbReference type="Pfam" id="PF08447">
    <property type="entry name" value="PAS_3"/>
    <property type="match status" value="1"/>
</dbReference>
<evidence type="ECO:0000313" key="14">
    <source>
        <dbReference type="Proteomes" id="UP000077748"/>
    </source>
</evidence>
<keyword evidence="6" id="KW-0472">Membrane</keyword>
<evidence type="ECO:0000313" key="13">
    <source>
        <dbReference type="EMBL" id="ANI16158.1"/>
    </source>
</evidence>
<comment type="subcellular location">
    <subcellularLocation>
        <location evidence="1">Cell membrane</location>
    </subcellularLocation>
</comment>
<keyword evidence="3" id="KW-0488">Methylation</keyword>
<feature type="coiled-coil region" evidence="9">
    <location>
        <begin position="74"/>
        <end position="115"/>
    </location>
</feature>
<dbReference type="InterPro" id="IPR035965">
    <property type="entry name" value="PAS-like_dom_sf"/>
</dbReference>
<feature type="domain" description="PAS" evidence="11">
    <location>
        <begin position="141"/>
        <end position="194"/>
    </location>
</feature>
<dbReference type="AlphaFoldDB" id="A0A1A9KF64"/>
<keyword evidence="5" id="KW-1133">Transmembrane helix</keyword>
<gene>
    <name evidence="13" type="ORF">A9C11_20180</name>
</gene>
<evidence type="ECO:0000256" key="3">
    <source>
        <dbReference type="ARBA" id="ARBA00022481"/>
    </source>
</evidence>
<organism evidence="13 14">
    <name type="scientific">Pseudomonas citronellolis</name>
    <dbReference type="NCBI Taxonomy" id="53408"/>
    <lineage>
        <taxon>Bacteria</taxon>
        <taxon>Pseudomonadati</taxon>
        <taxon>Pseudomonadota</taxon>
        <taxon>Gammaproteobacteria</taxon>
        <taxon>Pseudomonadales</taxon>
        <taxon>Pseudomonadaceae</taxon>
        <taxon>Pseudomonas</taxon>
    </lineage>
</organism>
<keyword evidence="13" id="KW-0418">Kinase</keyword>
<dbReference type="PANTHER" id="PTHR32089">
    <property type="entry name" value="METHYL-ACCEPTING CHEMOTAXIS PROTEIN MCPB"/>
    <property type="match status" value="1"/>
</dbReference>
<evidence type="ECO:0000256" key="1">
    <source>
        <dbReference type="ARBA" id="ARBA00004236"/>
    </source>
</evidence>
<dbReference type="PROSITE" id="PS50111">
    <property type="entry name" value="CHEMOTAXIS_TRANSDUC_2"/>
    <property type="match status" value="1"/>
</dbReference>
<keyword evidence="2" id="KW-1003">Cell membrane</keyword>
<dbReference type="GO" id="GO:0016301">
    <property type="term" value="F:kinase activity"/>
    <property type="evidence" value="ECO:0007669"/>
    <property type="project" value="UniProtKB-KW"/>
</dbReference>
<dbReference type="SUPFAM" id="SSF55785">
    <property type="entry name" value="PYP-like sensor domain (PAS domain)"/>
    <property type="match status" value="1"/>
</dbReference>
<evidence type="ECO:0000259" key="12">
    <source>
        <dbReference type="PROSITE" id="PS50113"/>
    </source>
</evidence>
<keyword evidence="13" id="KW-0808">Transferase</keyword>
<evidence type="ECO:0000256" key="7">
    <source>
        <dbReference type="ARBA" id="ARBA00023224"/>
    </source>
</evidence>
<dbReference type="InterPro" id="IPR004089">
    <property type="entry name" value="MCPsignal_dom"/>
</dbReference>
<dbReference type="NCBIfam" id="TIGR00229">
    <property type="entry name" value="sensory_box"/>
    <property type="match status" value="1"/>
</dbReference>
<feature type="domain" description="PAC" evidence="12">
    <location>
        <begin position="200"/>
        <end position="252"/>
    </location>
</feature>
<dbReference type="GO" id="GO:0007165">
    <property type="term" value="P:signal transduction"/>
    <property type="evidence" value="ECO:0007669"/>
    <property type="project" value="UniProtKB-KW"/>
</dbReference>